<dbReference type="EMBL" id="BRXY01000147">
    <property type="protein sequence ID" value="GMH71244.1"/>
    <property type="molecule type" value="Genomic_DNA"/>
</dbReference>
<protein>
    <recommendedName>
        <fullName evidence="2">WW domain-containing protein</fullName>
    </recommendedName>
</protein>
<dbReference type="SUPFAM" id="SSF51045">
    <property type="entry name" value="WW domain"/>
    <property type="match status" value="1"/>
</dbReference>
<dbReference type="AlphaFoldDB" id="A0A9W7AMW9"/>
<dbReference type="SMART" id="SM00456">
    <property type="entry name" value="WW"/>
    <property type="match status" value="1"/>
</dbReference>
<organism evidence="3 4">
    <name type="scientific">Triparma strigata</name>
    <dbReference type="NCBI Taxonomy" id="1606541"/>
    <lineage>
        <taxon>Eukaryota</taxon>
        <taxon>Sar</taxon>
        <taxon>Stramenopiles</taxon>
        <taxon>Ochrophyta</taxon>
        <taxon>Bolidophyceae</taxon>
        <taxon>Parmales</taxon>
        <taxon>Triparmaceae</taxon>
        <taxon>Triparma</taxon>
    </lineage>
</organism>
<feature type="region of interest" description="Disordered" evidence="1">
    <location>
        <begin position="1"/>
        <end position="70"/>
    </location>
</feature>
<comment type="caution">
    <text evidence="3">The sequence shown here is derived from an EMBL/GenBank/DDBJ whole genome shotgun (WGS) entry which is preliminary data.</text>
</comment>
<dbReference type="PROSITE" id="PS50020">
    <property type="entry name" value="WW_DOMAIN_2"/>
    <property type="match status" value="1"/>
</dbReference>
<sequence length="96" mass="10276">MSVAVYSSPQHILLGSSSLPPSPPPSQPPAPPPSQPPPPPPSQPPPPPPPQSPPPPPSNPKLPIPDPWIRATDKDGKLYYIHRETNETVWKKPASL</sequence>
<name>A0A9W7AMW9_9STRA</name>
<evidence type="ECO:0000256" key="1">
    <source>
        <dbReference type="SAM" id="MobiDB-lite"/>
    </source>
</evidence>
<evidence type="ECO:0000313" key="3">
    <source>
        <dbReference type="EMBL" id="GMH71244.1"/>
    </source>
</evidence>
<dbReference type="InterPro" id="IPR001202">
    <property type="entry name" value="WW_dom"/>
</dbReference>
<dbReference type="Gene3D" id="2.20.70.10">
    <property type="match status" value="1"/>
</dbReference>
<accession>A0A9W7AMW9</accession>
<gene>
    <name evidence="3" type="ORF">TrST_g3947</name>
</gene>
<dbReference type="Proteomes" id="UP001165085">
    <property type="component" value="Unassembled WGS sequence"/>
</dbReference>
<proteinExistence type="predicted"/>
<evidence type="ECO:0000259" key="2">
    <source>
        <dbReference type="PROSITE" id="PS50020"/>
    </source>
</evidence>
<dbReference type="CDD" id="cd00201">
    <property type="entry name" value="WW"/>
    <property type="match status" value="1"/>
</dbReference>
<dbReference type="InterPro" id="IPR036020">
    <property type="entry name" value="WW_dom_sf"/>
</dbReference>
<reference evidence="4" key="1">
    <citation type="journal article" date="2023" name="Commun. Biol.">
        <title>Genome analysis of Parmales, the sister group of diatoms, reveals the evolutionary specialization of diatoms from phago-mixotrophs to photoautotrophs.</title>
        <authorList>
            <person name="Ban H."/>
            <person name="Sato S."/>
            <person name="Yoshikawa S."/>
            <person name="Yamada K."/>
            <person name="Nakamura Y."/>
            <person name="Ichinomiya M."/>
            <person name="Sato N."/>
            <person name="Blanc-Mathieu R."/>
            <person name="Endo H."/>
            <person name="Kuwata A."/>
            <person name="Ogata H."/>
        </authorList>
    </citation>
    <scope>NUCLEOTIDE SEQUENCE [LARGE SCALE GENOMIC DNA]</scope>
    <source>
        <strain evidence="4">NIES 3701</strain>
    </source>
</reference>
<feature type="compositionally biased region" description="Polar residues" evidence="1">
    <location>
        <begin position="1"/>
        <end position="10"/>
    </location>
</feature>
<feature type="domain" description="WW" evidence="2">
    <location>
        <begin position="62"/>
        <end position="95"/>
    </location>
</feature>
<feature type="compositionally biased region" description="Pro residues" evidence="1">
    <location>
        <begin position="20"/>
        <end position="66"/>
    </location>
</feature>
<evidence type="ECO:0000313" key="4">
    <source>
        <dbReference type="Proteomes" id="UP001165085"/>
    </source>
</evidence>
<keyword evidence="4" id="KW-1185">Reference proteome</keyword>
<dbReference type="Pfam" id="PF00397">
    <property type="entry name" value="WW"/>
    <property type="match status" value="1"/>
</dbReference>